<name>A0A2I0T4E0_LIMLA</name>
<dbReference type="AlphaFoldDB" id="A0A2I0T4E0"/>
<keyword evidence="2" id="KW-1185">Reference proteome</keyword>
<reference evidence="2" key="2">
    <citation type="submission" date="2017-12" db="EMBL/GenBank/DDBJ databases">
        <title>Genome sequence of the Bar-tailed Godwit (Limosa lapponica baueri).</title>
        <authorList>
            <person name="Lima N.C.B."/>
            <person name="Parody-Merino A.M."/>
            <person name="Battley P.F."/>
            <person name="Fidler A.E."/>
            <person name="Prosdocimi F."/>
        </authorList>
    </citation>
    <scope>NUCLEOTIDE SEQUENCE [LARGE SCALE GENOMIC DNA]</scope>
</reference>
<dbReference type="EMBL" id="KZ519683">
    <property type="protein sequence ID" value="PKU28664.1"/>
    <property type="molecule type" value="Genomic_DNA"/>
</dbReference>
<reference evidence="2" key="1">
    <citation type="submission" date="2017-11" db="EMBL/GenBank/DDBJ databases">
        <authorList>
            <person name="Lima N.C."/>
            <person name="Parody-Merino A.M."/>
            <person name="Battley P.F."/>
            <person name="Fidler A.E."/>
            <person name="Prosdocimi F."/>
        </authorList>
    </citation>
    <scope>NUCLEOTIDE SEQUENCE [LARGE SCALE GENOMIC DNA]</scope>
</reference>
<evidence type="ECO:0000313" key="2">
    <source>
        <dbReference type="Proteomes" id="UP000233556"/>
    </source>
</evidence>
<dbReference type="OrthoDB" id="9906618at2759"/>
<dbReference type="Proteomes" id="UP000233556">
    <property type="component" value="Unassembled WGS sequence"/>
</dbReference>
<evidence type="ECO:0000313" key="1">
    <source>
        <dbReference type="EMBL" id="PKU28664.1"/>
    </source>
</evidence>
<organism evidence="1 2">
    <name type="scientific">Limosa lapponica baueri</name>
    <dbReference type="NCBI Taxonomy" id="1758121"/>
    <lineage>
        <taxon>Eukaryota</taxon>
        <taxon>Metazoa</taxon>
        <taxon>Chordata</taxon>
        <taxon>Craniata</taxon>
        <taxon>Vertebrata</taxon>
        <taxon>Euteleostomi</taxon>
        <taxon>Archelosauria</taxon>
        <taxon>Archosauria</taxon>
        <taxon>Dinosauria</taxon>
        <taxon>Saurischia</taxon>
        <taxon>Theropoda</taxon>
        <taxon>Coelurosauria</taxon>
        <taxon>Aves</taxon>
        <taxon>Neognathae</taxon>
        <taxon>Neoaves</taxon>
        <taxon>Charadriiformes</taxon>
        <taxon>Scolopacidae</taxon>
        <taxon>Limosa</taxon>
    </lineage>
</organism>
<protein>
    <submittedName>
        <fullName evidence="1">Ubiquitin carboxyl-terminal hydrolase 4</fullName>
    </submittedName>
</protein>
<proteinExistence type="predicted"/>
<keyword evidence="1" id="KW-0378">Hydrolase</keyword>
<sequence>MEKGIKYLRELALGEVIYSNWQVIIDPDETPCKRSLLRKFVQSAPTMYSHMLSTMVWGGSDADTPTVNEVANKVRQYEDSISCPLSVAAMEKLTEQTEKMDEQAKTMTEK</sequence>
<accession>A0A2I0T4E0</accession>
<gene>
    <name evidence="1" type="ORF">llap_21032</name>
</gene>
<dbReference type="GO" id="GO:0016787">
    <property type="term" value="F:hydrolase activity"/>
    <property type="evidence" value="ECO:0007669"/>
    <property type="project" value="UniProtKB-KW"/>
</dbReference>